<keyword evidence="1" id="KW-0472">Membrane</keyword>
<feature type="transmembrane region" description="Helical" evidence="1">
    <location>
        <begin position="149"/>
        <end position="167"/>
    </location>
</feature>
<evidence type="ECO:0000313" key="3">
    <source>
        <dbReference type="EMBL" id="KCV73001.1"/>
    </source>
</evidence>
<dbReference type="Proteomes" id="UP000030693">
    <property type="component" value="Unassembled WGS sequence"/>
</dbReference>
<keyword evidence="2" id="KW-0732">Signal</keyword>
<feature type="chain" id="PRO_5001571140" evidence="2">
    <location>
        <begin position="30"/>
        <end position="190"/>
    </location>
</feature>
<organism evidence="3">
    <name type="scientific">Fonticula alba</name>
    <name type="common">Slime mold</name>
    <dbReference type="NCBI Taxonomy" id="691883"/>
    <lineage>
        <taxon>Eukaryota</taxon>
        <taxon>Rotosphaerida</taxon>
        <taxon>Fonticulaceae</taxon>
        <taxon>Fonticula</taxon>
    </lineage>
</organism>
<evidence type="ECO:0000313" key="4">
    <source>
        <dbReference type="Proteomes" id="UP000030693"/>
    </source>
</evidence>
<feature type="signal peptide" evidence="2">
    <location>
        <begin position="1"/>
        <end position="29"/>
    </location>
</feature>
<protein>
    <submittedName>
        <fullName evidence="3">Uncharacterized protein</fullName>
    </submittedName>
</protein>
<keyword evidence="1" id="KW-1133">Transmembrane helix</keyword>
<dbReference type="EMBL" id="KB932201">
    <property type="protein sequence ID" value="KCV73001.1"/>
    <property type="molecule type" value="Genomic_DNA"/>
</dbReference>
<keyword evidence="4" id="KW-1185">Reference proteome</keyword>
<keyword evidence="1" id="KW-0812">Transmembrane</keyword>
<gene>
    <name evidence="3" type="ORF">H696_00551</name>
</gene>
<reference evidence="3" key="1">
    <citation type="submission" date="2013-04" db="EMBL/GenBank/DDBJ databases">
        <title>The Genome Sequence of Fonticula alba ATCC 38817.</title>
        <authorList>
            <consortium name="The Broad Institute Genomics Platform"/>
            <person name="Russ C."/>
            <person name="Cuomo C."/>
            <person name="Burger G."/>
            <person name="Gray M.W."/>
            <person name="Holland P.W.H."/>
            <person name="King N."/>
            <person name="Lang F.B.F."/>
            <person name="Roger A.J."/>
            <person name="Ruiz-Trillo I."/>
            <person name="Brown M."/>
            <person name="Walker B."/>
            <person name="Young S."/>
            <person name="Zeng Q."/>
            <person name="Gargeya S."/>
            <person name="Fitzgerald M."/>
            <person name="Haas B."/>
            <person name="Abouelleil A."/>
            <person name="Allen A.W."/>
            <person name="Alvarado L."/>
            <person name="Arachchi H.M."/>
            <person name="Berlin A.M."/>
            <person name="Chapman S.B."/>
            <person name="Gainer-Dewar J."/>
            <person name="Goldberg J."/>
            <person name="Griggs A."/>
            <person name="Gujja S."/>
            <person name="Hansen M."/>
            <person name="Howarth C."/>
            <person name="Imamovic A."/>
            <person name="Ireland A."/>
            <person name="Larimer J."/>
            <person name="McCowan C."/>
            <person name="Murphy C."/>
            <person name="Pearson M."/>
            <person name="Poon T.W."/>
            <person name="Priest M."/>
            <person name="Roberts A."/>
            <person name="Saif S."/>
            <person name="Shea T."/>
            <person name="Sisk P."/>
            <person name="Sykes S."/>
            <person name="Wortman J."/>
            <person name="Nusbaum C."/>
            <person name="Birren B."/>
        </authorList>
    </citation>
    <scope>NUCLEOTIDE SEQUENCE [LARGE SCALE GENOMIC DNA]</scope>
    <source>
        <strain evidence="3">ATCC 38817</strain>
    </source>
</reference>
<accession>A0A058ZGC7</accession>
<dbReference type="AlphaFoldDB" id="A0A058ZGC7"/>
<name>A0A058ZGC7_FONAL</name>
<dbReference type="RefSeq" id="XP_009492702.1">
    <property type="nucleotide sequence ID" value="XM_009494427.1"/>
</dbReference>
<sequence length="190" mass="19841">MRHPTSIVSRLLVALLLLLSPLLMGLAVAERATGVPHQQANAILGTGTMAPLGGPATGKKAAIRGIQKYCQCGCPDLSSRVVEIGHCSECTVADLCETVCKPPGGSSSSSVPSAPSSAGGFGSAPLEANDSCNSTTAKCFTRDSHFTRAVIFLFIVLAAILIAYALLREVIDFGVALFKKATKPQRNRRD</sequence>
<proteinExistence type="predicted"/>
<evidence type="ECO:0000256" key="2">
    <source>
        <dbReference type="SAM" id="SignalP"/>
    </source>
</evidence>
<evidence type="ECO:0000256" key="1">
    <source>
        <dbReference type="SAM" id="Phobius"/>
    </source>
</evidence>
<dbReference type="GeneID" id="20525276"/>